<dbReference type="CDD" id="cd06587">
    <property type="entry name" value="VOC"/>
    <property type="match status" value="1"/>
</dbReference>
<keyword evidence="3" id="KW-1185">Reference proteome</keyword>
<organism evidence="2 3">
    <name type="scientific">Saccharibacillus kuerlensis</name>
    <dbReference type="NCBI Taxonomy" id="459527"/>
    <lineage>
        <taxon>Bacteria</taxon>
        <taxon>Bacillati</taxon>
        <taxon>Bacillota</taxon>
        <taxon>Bacilli</taxon>
        <taxon>Bacillales</taxon>
        <taxon>Paenibacillaceae</taxon>
        <taxon>Saccharibacillus</taxon>
    </lineage>
</organism>
<dbReference type="PROSITE" id="PS51819">
    <property type="entry name" value="VOC"/>
    <property type="match status" value="1"/>
</dbReference>
<accession>A0ABQ2LAA2</accession>
<name>A0ABQ2LAA2_9BACL</name>
<dbReference type="InterPro" id="IPR037523">
    <property type="entry name" value="VOC_core"/>
</dbReference>
<gene>
    <name evidence="2" type="ORF">GCM10010969_37750</name>
</gene>
<sequence>MNSPIANRVDTIFVHVTNLERAVEWYGRLLGAAVTGEVRSPIYTFDMGEGRPGLTLDDHGFDDGYELRPLNHPLFNLSASDIQAAYDHVTELGAEIVSEIQHFPDLSEFTFKDLDGNIIAICTCFS</sequence>
<proteinExistence type="predicted"/>
<feature type="domain" description="VOC" evidence="1">
    <location>
        <begin position="8"/>
        <end position="124"/>
    </location>
</feature>
<evidence type="ECO:0000313" key="3">
    <source>
        <dbReference type="Proteomes" id="UP000606653"/>
    </source>
</evidence>
<dbReference type="Gene3D" id="3.10.180.10">
    <property type="entry name" value="2,3-Dihydroxybiphenyl 1,2-Dioxygenase, domain 1"/>
    <property type="match status" value="1"/>
</dbReference>
<dbReference type="SUPFAM" id="SSF54593">
    <property type="entry name" value="Glyoxalase/Bleomycin resistance protein/Dihydroxybiphenyl dioxygenase"/>
    <property type="match status" value="1"/>
</dbReference>
<dbReference type="Pfam" id="PF00903">
    <property type="entry name" value="Glyoxalase"/>
    <property type="match status" value="1"/>
</dbReference>
<dbReference type="Proteomes" id="UP000606653">
    <property type="component" value="Unassembled WGS sequence"/>
</dbReference>
<evidence type="ECO:0000259" key="1">
    <source>
        <dbReference type="PROSITE" id="PS51819"/>
    </source>
</evidence>
<protein>
    <recommendedName>
        <fullName evidence="1">VOC domain-containing protein</fullName>
    </recommendedName>
</protein>
<dbReference type="RefSeq" id="WP_018978902.1">
    <property type="nucleotide sequence ID" value="NZ_BMLN01000015.1"/>
</dbReference>
<reference evidence="3" key="1">
    <citation type="journal article" date="2019" name="Int. J. Syst. Evol. Microbiol.">
        <title>The Global Catalogue of Microorganisms (GCM) 10K type strain sequencing project: providing services to taxonomists for standard genome sequencing and annotation.</title>
        <authorList>
            <consortium name="The Broad Institute Genomics Platform"/>
            <consortium name="The Broad Institute Genome Sequencing Center for Infectious Disease"/>
            <person name="Wu L."/>
            <person name="Ma J."/>
        </authorList>
    </citation>
    <scope>NUCLEOTIDE SEQUENCE [LARGE SCALE GENOMIC DNA]</scope>
    <source>
        <strain evidence="3">CGMCC 1.6964</strain>
    </source>
</reference>
<comment type="caution">
    <text evidence="2">The sequence shown here is derived from an EMBL/GenBank/DDBJ whole genome shotgun (WGS) entry which is preliminary data.</text>
</comment>
<dbReference type="EMBL" id="BMLN01000015">
    <property type="protein sequence ID" value="GGO08357.1"/>
    <property type="molecule type" value="Genomic_DNA"/>
</dbReference>
<dbReference type="InterPro" id="IPR004360">
    <property type="entry name" value="Glyas_Fos-R_dOase_dom"/>
</dbReference>
<evidence type="ECO:0000313" key="2">
    <source>
        <dbReference type="EMBL" id="GGO08357.1"/>
    </source>
</evidence>
<dbReference type="InterPro" id="IPR029068">
    <property type="entry name" value="Glyas_Bleomycin-R_OHBP_Dase"/>
</dbReference>